<dbReference type="EMBL" id="JARGYC010000003">
    <property type="protein sequence ID" value="MDF0599425.1"/>
    <property type="molecule type" value="Genomic_DNA"/>
</dbReference>
<dbReference type="SUPFAM" id="SSF51905">
    <property type="entry name" value="FAD/NAD(P)-binding domain"/>
    <property type="match status" value="1"/>
</dbReference>
<keyword evidence="2" id="KW-0285">Flavoprotein</keyword>
<feature type="domain" description="FAD-binding" evidence="4">
    <location>
        <begin position="2"/>
        <end position="190"/>
    </location>
</feature>
<dbReference type="InterPro" id="IPR036188">
    <property type="entry name" value="FAD/NAD-bd_sf"/>
</dbReference>
<dbReference type="InterPro" id="IPR050641">
    <property type="entry name" value="RIFMO-like"/>
</dbReference>
<evidence type="ECO:0000313" key="5">
    <source>
        <dbReference type="EMBL" id="MDF0599425.1"/>
    </source>
</evidence>
<keyword evidence="3" id="KW-0274">FAD</keyword>
<comment type="cofactor">
    <cofactor evidence="1">
        <name>FAD</name>
        <dbReference type="ChEBI" id="CHEBI:57692"/>
    </cofactor>
</comment>
<dbReference type="PANTHER" id="PTHR43004:SF19">
    <property type="entry name" value="BINDING MONOOXYGENASE, PUTATIVE (JCVI)-RELATED"/>
    <property type="match status" value="1"/>
</dbReference>
<reference evidence="5" key="1">
    <citation type="submission" date="2023-03" db="EMBL/GenBank/DDBJ databases">
        <title>Multiphase analysis and comparison of six strains from genera Psychromarinibacter, Lutimaribacter, and Maritimibacter, including a novel species: Psychromarinibacter sediminicola sp. nov.</title>
        <authorList>
            <person name="Wang Y.-H."/>
            <person name="Ye M.-Q."/>
            <person name="Du Z.-J."/>
        </authorList>
    </citation>
    <scope>NUCLEOTIDE SEQUENCE</scope>
    <source>
        <strain evidence="5">C21-152</strain>
    </source>
</reference>
<dbReference type="GO" id="GO:0016709">
    <property type="term" value="F:oxidoreductase activity, acting on paired donors, with incorporation or reduction of molecular oxygen, NAD(P)H as one donor, and incorporation of one atom of oxygen"/>
    <property type="evidence" value="ECO:0007669"/>
    <property type="project" value="UniProtKB-ARBA"/>
</dbReference>
<name>A0AAE3T8F4_9RHOB</name>
<dbReference type="PANTHER" id="PTHR43004">
    <property type="entry name" value="TRK SYSTEM POTASSIUM UPTAKE PROTEIN"/>
    <property type="match status" value="1"/>
</dbReference>
<keyword evidence="5" id="KW-0560">Oxidoreductase</keyword>
<gene>
    <name evidence="5" type="ORF">P1J78_01650</name>
</gene>
<feature type="domain" description="FAD-binding" evidence="4">
    <location>
        <begin position="234"/>
        <end position="287"/>
    </location>
</feature>
<evidence type="ECO:0000313" key="6">
    <source>
        <dbReference type="Proteomes" id="UP001220964"/>
    </source>
</evidence>
<evidence type="ECO:0000256" key="2">
    <source>
        <dbReference type="ARBA" id="ARBA00022630"/>
    </source>
</evidence>
<dbReference type="Pfam" id="PF01494">
    <property type="entry name" value="FAD_binding_3"/>
    <property type="match status" value="2"/>
</dbReference>
<organism evidence="5 6">
    <name type="scientific">Psychromarinibacter sediminicola</name>
    <dbReference type="NCBI Taxonomy" id="3033385"/>
    <lineage>
        <taxon>Bacteria</taxon>
        <taxon>Pseudomonadati</taxon>
        <taxon>Pseudomonadota</taxon>
        <taxon>Alphaproteobacteria</taxon>
        <taxon>Rhodobacterales</taxon>
        <taxon>Paracoccaceae</taxon>
        <taxon>Psychromarinibacter</taxon>
    </lineage>
</organism>
<dbReference type="RefSeq" id="WP_275565574.1">
    <property type="nucleotide sequence ID" value="NZ_JARGYC010000003.1"/>
</dbReference>
<dbReference type="GO" id="GO:0071949">
    <property type="term" value="F:FAD binding"/>
    <property type="evidence" value="ECO:0007669"/>
    <property type="project" value="InterPro"/>
</dbReference>
<keyword evidence="5" id="KW-0503">Monooxygenase</keyword>
<proteinExistence type="predicted"/>
<accession>A0AAE3T8F4</accession>
<evidence type="ECO:0000256" key="1">
    <source>
        <dbReference type="ARBA" id="ARBA00001974"/>
    </source>
</evidence>
<dbReference type="InterPro" id="IPR002938">
    <property type="entry name" value="FAD-bd"/>
</dbReference>
<dbReference type="Proteomes" id="UP001220964">
    <property type="component" value="Unassembled WGS sequence"/>
</dbReference>
<evidence type="ECO:0000256" key="3">
    <source>
        <dbReference type="ARBA" id="ARBA00022827"/>
    </source>
</evidence>
<dbReference type="AlphaFoldDB" id="A0AAE3T8F4"/>
<keyword evidence="6" id="KW-1185">Reference proteome</keyword>
<protein>
    <submittedName>
        <fullName evidence="5">FAD-dependent monooxygenase</fullName>
    </submittedName>
</protein>
<comment type="caution">
    <text evidence="5">The sequence shown here is derived from an EMBL/GenBank/DDBJ whole genome shotgun (WGS) entry which is preliminary data.</text>
</comment>
<dbReference type="Gene3D" id="3.30.70.2450">
    <property type="match status" value="1"/>
</dbReference>
<evidence type="ECO:0000259" key="4">
    <source>
        <dbReference type="Pfam" id="PF01494"/>
    </source>
</evidence>
<dbReference type="PRINTS" id="PR00420">
    <property type="entry name" value="RNGMNOXGNASE"/>
</dbReference>
<dbReference type="Gene3D" id="3.50.50.60">
    <property type="entry name" value="FAD/NAD(P)-binding domain"/>
    <property type="match status" value="1"/>
</dbReference>
<sequence length="349" mass="36991">MKVLVAGAGPTGLTAALELARRGAELRIVEKRPDPSPFSRAVGITRGSMEILRPSGVAEALMAEAVTFSAIAFHVGARPIAHLPMDFDDRSRIWGLPQDRTEAHLAQALRRHGVEVEYGTPVTKVAQDERGVTVRTASDEDRADLLIGADGVGSTVREALGLDFPGYELPETWSIADVESAAWPDPTAFHGYLLPQGAVCVVVPLGPSRFRIIASQPDALAALPVPMQVDATHRAGTFHISVRQVRDYAQGRVFLAGDAAHCHSPVGGRGMNLGIADAADLAARIVEGRTDGYAAARHAASARIMTATERARRLLQGGPLRRGLATSVLRLAAAVPPVGRAFVHRFVGG</sequence>